<proteinExistence type="predicted"/>
<reference evidence="2" key="1">
    <citation type="submission" date="2020-11" db="EMBL/GenBank/DDBJ databases">
        <authorList>
            <person name="Tran Van P."/>
        </authorList>
    </citation>
    <scope>NUCLEOTIDE SEQUENCE</scope>
</reference>
<keyword evidence="3" id="KW-1185">Reference proteome</keyword>
<evidence type="ECO:0000313" key="2">
    <source>
        <dbReference type="EMBL" id="CAD7244117.1"/>
    </source>
</evidence>
<dbReference type="Proteomes" id="UP000677054">
    <property type="component" value="Unassembled WGS sequence"/>
</dbReference>
<dbReference type="EMBL" id="LR900082">
    <property type="protein sequence ID" value="CAD7244117.1"/>
    <property type="molecule type" value="Genomic_DNA"/>
</dbReference>
<feature type="region of interest" description="Disordered" evidence="1">
    <location>
        <begin position="1"/>
        <end position="92"/>
    </location>
</feature>
<dbReference type="AlphaFoldDB" id="A0A7R8X753"/>
<evidence type="ECO:0000256" key="1">
    <source>
        <dbReference type="SAM" id="MobiDB-lite"/>
    </source>
</evidence>
<protein>
    <submittedName>
        <fullName evidence="2">Uncharacterized protein</fullName>
    </submittedName>
</protein>
<organism evidence="2">
    <name type="scientific">Darwinula stevensoni</name>
    <dbReference type="NCBI Taxonomy" id="69355"/>
    <lineage>
        <taxon>Eukaryota</taxon>
        <taxon>Metazoa</taxon>
        <taxon>Ecdysozoa</taxon>
        <taxon>Arthropoda</taxon>
        <taxon>Crustacea</taxon>
        <taxon>Oligostraca</taxon>
        <taxon>Ostracoda</taxon>
        <taxon>Podocopa</taxon>
        <taxon>Podocopida</taxon>
        <taxon>Darwinulocopina</taxon>
        <taxon>Darwinuloidea</taxon>
        <taxon>Darwinulidae</taxon>
        <taxon>Darwinula</taxon>
    </lineage>
</organism>
<feature type="region of interest" description="Disordered" evidence="1">
    <location>
        <begin position="157"/>
        <end position="179"/>
    </location>
</feature>
<gene>
    <name evidence="2" type="ORF">DSTB1V02_LOCUS4019</name>
</gene>
<dbReference type="EMBL" id="CAJPEV010000565">
    <property type="protein sequence ID" value="CAG0886508.1"/>
    <property type="molecule type" value="Genomic_DNA"/>
</dbReference>
<feature type="compositionally biased region" description="Basic and acidic residues" evidence="1">
    <location>
        <begin position="167"/>
        <end position="179"/>
    </location>
</feature>
<name>A0A7R8X753_9CRUS</name>
<accession>A0A7R8X753</accession>
<evidence type="ECO:0000313" key="3">
    <source>
        <dbReference type="Proteomes" id="UP000677054"/>
    </source>
</evidence>
<sequence length="179" mass="18983">MQLEDVSQGGMSSETGNTREDGTPPPNGEIRDLGYPTPPPTNRASPSGGSGEELEPVIRLTSVITYSHRPSAGPGSGPGPGHPDSVGLTGESEFYLLDGGGDKGVYQCFREDSGPWQCDPNQDLYPLYPTLSEASFPTPLSSPGCCNSSTHFHYGAHAHGITPDDSQELKSHHNPSYEK</sequence>